<proteinExistence type="predicted"/>
<dbReference type="EMBL" id="JAECVW010000003">
    <property type="protein sequence ID" value="MBH8595054.1"/>
    <property type="molecule type" value="Genomic_DNA"/>
</dbReference>
<dbReference type="RefSeq" id="WP_181731374.1">
    <property type="nucleotide sequence ID" value="NZ_JACEIR010000002.1"/>
</dbReference>
<keyword evidence="2" id="KW-1185">Reference proteome</keyword>
<comment type="caution">
    <text evidence="1">The sequence shown here is derived from an EMBL/GenBank/DDBJ whole genome shotgun (WGS) entry which is preliminary data.</text>
</comment>
<accession>A0A8I1A586</accession>
<evidence type="ECO:0000313" key="2">
    <source>
        <dbReference type="Proteomes" id="UP000633619"/>
    </source>
</evidence>
<dbReference type="Proteomes" id="UP000633619">
    <property type="component" value="Unassembled WGS sequence"/>
</dbReference>
<gene>
    <name evidence="1" type="ORF">I8U20_06875</name>
</gene>
<reference evidence="1 2" key="1">
    <citation type="submission" date="2020-12" db="EMBL/GenBank/DDBJ databases">
        <title>WGS of Thermoactinomyces spp.</title>
        <authorList>
            <person name="Cheng K."/>
        </authorList>
    </citation>
    <scope>NUCLEOTIDE SEQUENCE [LARGE SCALE GENOMIC DNA]</scope>
    <source>
        <strain evidence="2">CICC 10671\DSM 43846</strain>
    </source>
</reference>
<dbReference type="AlphaFoldDB" id="A0A8I1A586"/>
<sequence>MEKLEYHLMEDGDRISVLYAYPSVSKEEVLMRFACDYFVRGKDVFECVHVQADPPMHKIYVKRSEEEKVLDDRLRFSPSWQGIRVEVRHFDERWSRYPVVHRYQFHHAQDALLRLLSSLHFIDGQWWKTTSTEVDENRYVYVIYAVPVLKEGGGKG</sequence>
<organism evidence="1 2">
    <name type="scientific">Thermoactinomyces intermedius</name>
    <dbReference type="NCBI Taxonomy" id="2024"/>
    <lineage>
        <taxon>Bacteria</taxon>
        <taxon>Bacillati</taxon>
        <taxon>Bacillota</taxon>
        <taxon>Bacilli</taxon>
        <taxon>Bacillales</taxon>
        <taxon>Thermoactinomycetaceae</taxon>
        <taxon>Thermoactinomyces</taxon>
    </lineage>
</organism>
<evidence type="ECO:0000313" key="1">
    <source>
        <dbReference type="EMBL" id="MBH8595054.1"/>
    </source>
</evidence>
<protein>
    <submittedName>
        <fullName evidence="1">Uncharacterized protein</fullName>
    </submittedName>
</protein>
<name>A0A8I1A586_THEIN</name>